<reference evidence="1" key="1">
    <citation type="submission" date="2019-09" db="EMBL/GenBank/DDBJ databases">
        <authorList>
            <person name="Zhang L."/>
        </authorList>
    </citation>
    <scope>NUCLEOTIDE SEQUENCE</scope>
</reference>
<dbReference type="Pfam" id="PF14223">
    <property type="entry name" value="Retrotran_gag_2"/>
    <property type="match status" value="1"/>
</dbReference>
<dbReference type="EMBL" id="LR721780">
    <property type="protein sequence ID" value="VVW02810.1"/>
    <property type="molecule type" value="Genomic_DNA"/>
</dbReference>
<dbReference type="AlphaFoldDB" id="A0A5K1AL16"/>
<protein>
    <recommendedName>
        <fullName evidence="2">Retrotransposon gag domain-containing protein</fullName>
    </recommendedName>
</protein>
<organism evidence="1">
    <name type="scientific">Nymphaea colorata</name>
    <name type="common">pocket water lily</name>
    <dbReference type="NCBI Taxonomy" id="210225"/>
    <lineage>
        <taxon>Eukaryota</taxon>
        <taxon>Viridiplantae</taxon>
        <taxon>Streptophyta</taxon>
        <taxon>Embryophyta</taxon>
        <taxon>Tracheophyta</taxon>
        <taxon>Spermatophyta</taxon>
        <taxon>Magnoliopsida</taxon>
        <taxon>Nymphaeales</taxon>
        <taxon>Nymphaeaceae</taxon>
        <taxon>Nymphaea</taxon>
    </lineage>
</organism>
<evidence type="ECO:0000313" key="1">
    <source>
        <dbReference type="EMBL" id="VVW02810.1"/>
    </source>
</evidence>
<accession>A0A5K1AL16</accession>
<dbReference type="PANTHER" id="PTHR47481">
    <property type="match status" value="1"/>
</dbReference>
<sequence>MYIDREVKKTVVGDQAAGAAAMSEIRFEYETITENNPEYEVWLAHDQSLVAYITSTLSEEVLGGIDDDLTALELWSTLATTYSQVSEARFLQLRRQFQDIKRETRTVLEYLNEIKSVSDQLAAIGHPISDKDKVQQALSGLGIDFDIFCTALEVLPVLPSFEDLKAKLFQHEASRVQR</sequence>
<name>A0A5K1AL16_9MAGN</name>
<proteinExistence type="predicted"/>
<evidence type="ECO:0008006" key="2">
    <source>
        <dbReference type="Google" id="ProtNLM"/>
    </source>
</evidence>
<dbReference type="Gramene" id="NC2G0126390.1">
    <property type="protein sequence ID" value="NC2G0126390.1:cds"/>
    <property type="gene ID" value="NC2G0126390"/>
</dbReference>
<dbReference type="PANTHER" id="PTHR47481:SF31">
    <property type="entry name" value="OS01G0873500 PROTEIN"/>
    <property type="match status" value="1"/>
</dbReference>
<gene>
    <name evidence="1" type="ORF">NYM_LOCUS13370</name>
</gene>